<feature type="transmembrane region" description="Helical" evidence="2">
    <location>
        <begin position="214"/>
        <end position="233"/>
    </location>
</feature>
<comment type="caution">
    <text evidence="4">The sequence shown here is derived from an EMBL/GenBank/DDBJ whole genome shotgun (WGS) entry which is preliminary data.</text>
</comment>
<organism evidence="4 5">
    <name type="scientific">Vitis vinifera</name>
    <name type="common">Grape</name>
    <dbReference type="NCBI Taxonomy" id="29760"/>
    <lineage>
        <taxon>Eukaryota</taxon>
        <taxon>Viridiplantae</taxon>
        <taxon>Streptophyta</taxon>
        <taxon>Embryophyta</taxon>
        <taxon>Tracheophyta</taxon>
        <taxon>Spermatophyta</taxon>
        <taxon>Magnoliopsida</taxon>
        <taxon>eudicotyledons</taxon>
        <taxon>Gunneridae</taxon>
        <taxon>Pentapetalae</taxon>
        <taxon>rosids</taxon>
        <taxon>Vitales</taxon>
        <taxon>Vitaceae</taxon>
        <taxon>Viteae</taxon>
        <taxon>Vitis</taxon>
    </lineage>
</organism>
<dbReference type="EMBL" id="QGNW01000053">
    <property type="protein sequence ID" value="RVX05934.1"/>
    <property type="molecule type" value="Genomic_DNA"/>
</dbReference>
<evidence type="ECO:0000256" key="1">
    <source>
        <dbReference type="ARBA" id="ARBA00004141"/>
    </source>
</evidence>
<feature type="domain" description="Sugar phosphate transporter" evidence="3">
    <location>
        <begin position="145"/>
        <end position="268"/>
    </location>
</feature>
<keyword evidence="2" id="KW-0472">Membrane</keyword>
<evidence type="ECO:0000313" key="5">
    <source>
        <dbReference type="Proteomes" id="UP000288805"/>
    </source>
</evidence>
<accession>A0A438JAE5</accession>
<dbReference type="Proteomes" id="UP000288805">
    <property type="component" value="Unassembled WGS sequence"/>
</dbReference>
<dbReference type="InterPro" id="IPR037185">
    <property type="entry name" value="EmrE-like"/>
</dbReference>
<sequence length="271" mass="30196">MLSPFAVRLLLMIERVVKQGDGQGCPILLRQVATSNYRTSLITNILTGRLPNMGVESVSGYLVDGTHAPCCRRDSAYSLTRPPRNSCSSSPIHSASVLIPKTLEKKKINQAHEGVEPVVHDRPRHLLVLLQHWGFAPQQVLAQQLWLQVPYLPHHVSHDGLFASQLYCYCLDEDGSFADHTVSSTVLENFLSQSCFLLVGGLWNVSLRYLPVSFNQAVGATTPFFTAVFAYLMKEKREDWITYLTLIPVVTGVIIASGVRFSFSTLSFNFN</sequence>
<dbReference type="InterPro" id="IPR004853">
    <property type="entry name" value="Sugar_P_trans_dom"/>
</dbReference>
<keyword evidence="2" id="KW-1133">Transmembrane helix</keyword>
<comment type="subcellular location">
    <subcellularLocation>
        <location evidence="1">Membrane</location>
        <topology evidence="1">Multi-pass membrane protein</topology>
    </subcellularLocation>
</comment>
<gene>
    <name evidence="4" type="primary">VvCHDp000647_0</name>
    <name evidence="4" type="ORF">CK203_018704</name>
</gene>
<protein>
    <submittedName>
        <fullName evidence="4">Putative sugar phosphate/phosphate translocator</fullName>
    </submittedName>
</protein>
<keyword evidence="2" id="KW-0812">Transmembrane</keyword>
<name>A0A438JAE5_VITVI</name>
<proteinExistence type="predicted"/>
<dbReference type="AlphaFoldDB" id="A0A438JAE5"/>
<dbReference type="SUPFAM" id="SSF103481">
    <property type="entry name" value="Multidrug resistance efflux transporter EmrE"/>
    <property type="match status" value="1"/>
</dbReference>
<reference evidence="4 5" key="1">
    <citation type="journal article" date="2018" name="PLoS Genet.">
        <title>Population sequencing reveals clonal diversity and ancestral inbreeding in the grapevine cultivar Chardonnay.</title>
        <authorList>
            <person name="Roach M.J."/>
            <person name="Johnson D.L."/>
            <person name="Bohlmann J."/>
            <person name="van Vuuren H.J."/>
            <person name="Jones S.J."/>
            <person name="Pretorius I.S."/>
            <person name="Schmidt S.A."/>
            <person name="Borneman A.R."/>
        </authorList>
    </citation>
    <scope>NUCLEOTIDE SEQUENCE [LARGE SCALE GENOMIC DNA]</scope>
    <source>
        <strain evidence="5">cv. Chardonnay</strain>
        <tissue evidence="4">Leaf</tissue>
    </source>
</reference>
<feature type="transmembrane region" description="Helical" evidence="2">
    <location>
        <begin position="240"/>
        <end position="263"/>
    </location>
</feature>
<evidence type="ECO:0000313" key="4">
    <source>
        <dbReference type="EMBL" id="RVX05934.1"/>
    </source>
</evidence>
<dbReference type="Pfam" id="PF03151">
    <property type="entry name" value="TPT"/>
    <property type="match status" value="1"/>
</dbReference>
<evidence type="ECO:0000259" key="3">
    <source>
        <dbReference type="Pfam" id="PF03151"/>
    </source>
</evidence>
<evidence type="ECO:0000256" key="2">
    <source>
        <dbReference type="SAM" id="Phobius"/>
    </source>
</evidence>